<dbReference type="InterPro" id="IPR038765">
    <property type="entry name" value="Papain-like_cys_pep_sf"/>
</dbReference>
<keyword evidence="3" id="KW-1185">Reference proteome</keyword>
<dbReference type="AlphaFoldDB" id="A0A811MJN1"/>
<dbReference type="OrthoDB" id="694286at2759"/>
<feature type="compositionally biased region" description="Acidic residues" evidence="1">
    <location>
        <begin position="30"/>
        <end position="50"/>
    </location>
</feature>
<gene>
    <name evidence="2" type="ORF">NCGR_LOCUS4894</name>
</gene>
<evidence type="ECO:0008006" key="4">
    <source>
        <dbReference type="Google" id="ProtNLM"/>
    </source>
</evidence>
<dbReference type="EMBL" id="CAJGYO010000001">
    <property type="protein sequence ID" value="CAD6207315.1"/>
    <property type="molecule type" value="Genomic_DNA"/>
</dbReference>
<protein>
    <recommendedName>
        <fullName evidence="4">Ubiquitin-like protease family profile domain-containing protein</fullName>
    </recommendedName>
</protein>
<accession>A0A811MJN1</accession>
<dbReference type="Proteomes" id="UP000604825">
    <property type="component" value="Unassembled WGS sequence"/>
</dbReference>
<feature type="region of interest" description="Disordered" evidence="1">
    <location>
        <begin position="1"/>
        <end position="76"/>
    </location>
</feature>
<name>A0A811MJN1_9POAL</name>
<comment type="caution">
    <text evidence="2">The sequence shown here is derived from an EMBL/GenBank/DDBJ whole genome shotgun (WGS) entry which is preliminary data.</text>
</comment>
<sequence length="570" mass="64856">MGREKKRAAPDRSDEDEDRKKRPAARDRSDEDDTEDESLSEGATDTEDESHSEGATNIASTDIAEDGAKHKSALSRSSLKTVSDVAKTLSKDAESHVRRVGFDAMLEYTLEKLETRELLMWISPEKYVLVNPEAVNNVLGTPFNDNLADSVSGDKSGVLKAMFDEFEAAGIKVDYVTRKFNKRLNEFQTKVKKQISLEALKQYMQWIKDNNKGSEKEAQVFFYILFNRLLMPSSDSNLTGKNILCGDLEKIGTINWSKVICKHLKEGVIKRRERKKKVGLKSESIAWGCTFVLADKKGKEDKKGKKQDKKRDGAKRWESEQDMCKDKGMLLPSVDHLLQASMDKVPEVQDEMNALVKGYQSFVKKKFDEIRAYQSSVVTQAMSLEEKVRETNKFYAEHIESKARFTDDTIVMEDKDKEVIENMKITPAMDISGHKLCEFKFVESLKPTGELSNFIVDALAYLWNKDWKDKDKVMLSQGAVHELLGKDNRTGFLAREIPRATLAHKDLVCFVPILDGRHWSLAVLELQKQRISILDSLKISWFYVLALPSSDEIEGITNSEEHVLLERCDL</sequence>
<evidence type="ECO:0000313" key="2">
    <source>
        <dbReference type="EMBL" id="CAD6207315.1"/>
    </source>
</evidence>
<organism evidence="2 3">
    <name type="scientific">Miscanthus lutarioriparius</name>
    <dbReference type="NCBI Taxonomy" id="422564"/>
    <lineage>
        <taxon>Eukaryota</taxon>
        <taxon>Viridiplantae</taxon>
        <taxon>Streptophyta</taxon>
        <taxon>Embryophyta</taxon>
        <taxon>Tracheophyta</taxon>
        <taxon>Spermatophyta</taxon>
        <taxon>Magnoliopsida</taxon>
        <taxon>Liliopsida</taxon>
        <taxon>Poales</taxon>
        <taxon>Poaceae</taxon>
        <taxon>PACMAD clade</taxon>
        <taxon>Panicoideae</taxon>
        <taxon>Andropogonodae</taxon>
        <taxon>Andropogoneae</taxon>
        <taxon>Saccharinae</taxon>
        <taxon>Miscanthus</taxon>
    </lineage>
</organism>
<reference evidence="2" key="1">
    <citation type="submission" date="2020-10" db="EMBL/GenBank/DDBJ databases">
        <authorList>
            <person name="Han B."/>
            <person name="Lu T."/>
            <person name="Zhao Q."/>
            <person name="Huang X."/>
            <person name="Zhao Y."/>
        </authorList>
    </citation>
    <scope>NUCLEOTIDE SEQUENCE</scope>
</reference>
<proteinExistence type="predicted"/>
<feature type="region of interest" description="Disordered" evidence="1">
    <location>
        <begin position="300"/>
        <end position="320"/>
    </location>
</feature>
<evidence type="ECO:0000313" key="3">
    <source>
        <dbReference type="Proteomes" id="UP000604825"/>
    </source>
</evidence>
<evidence type="ECO:0000256" key="1">
    <source>
        <dbReference type="SAM" id="MobiDB-lite"/>
    </source>
</evidence>
<dbReference type="Gene3D" id="3.40.395.10">
    <property type="entry name" value="Adenoviral Proteinase, Chain A"/>
    <property type="match status" value="1"/>
</dbReference>
<dbReference type="SUPFAM" id="SSF54001">
    <property type="entry name" value="Cysteine proteinases"/>
    <property type="match status" value="1"/>
</dbReference>
<feature type="compositionally biased region" description="Basic and acidic residues" evidence="1">
    <location>
        <begin position="1"/>
        <end position="29"/>
    </location>
</feature>